<organism evidence="2 3">
    <name type="scientific">Flammeovirga pacifica</name>
    <dbReference type="NCBI Taxonomy" id="915059"/>
    <lineage>
        <taxon>Bacteria</taxon>
        <taxon>Pseudomonadati</taxon>
        <taxon>Bacteroidota</taxon>
        <taxon>Cytophagia</taxon>
        <taxon>Cytophagales</taxon>
        <taxon>Flammeovirgaceae</taxon>
        <taxon>Flammeovirga</taxon>
    </lineage>
</organism>
<reference evidence="2 3" key="1">
    <citation type="journal article" date="2012" name="Int. J. Syst. Evol. Microbiol.">
        <title>Flammeovirga pacifica sp. nov., isolated from deep-sea sediment.</title>
        <authorList>
            <person name="Xu H."/>
            <person name="Fu Y."/>
            <person name="Yang N."/>
            <person name="Ding Z."/>
            <person name="Lai Q."/>
            <person name="Zeng R."/>
        </authorList>
    </citation>
    <scope>NUCLEOTIDE SEQUENCE [LARGE SCALE GENOMIC DNA]</scope>
    <source>
        <strain evidence="3">DSM 24597 / LMG 26175 / WPAGA1</strain>
    </source>
</reference>
<keyword evidence="3" id="KW-1185">Reference proteome</keyword>
<feature type="transmembrane region" description="Helical" evidence="1">
    <location>
        <begin position="395"/>
        <end position="414"/>
    </location>
</feature>
<evidence type="ECO:0000256" key="1">
    <source>
        <dbReference type="SAM" id="Phobius"/>
    </source>
</evidence>
<proteinExistence type="predicted"/>
<name>A0A1S1Z624_FLAPC</name>
<sequence>MIKLIIIVVMILMLLIPVSMIKSIITEREIHNETVTNEVSSKWADQQEIKGPVLTIPISFQTLDKDGAPIDYYSNWYFLPDQLNIKGNVSSRSLERSIYEVIVYGSNIEIDGSFLLDKELNASHIKKIHYEDAFLTVGVSDLKGIKNQLNMAWNDDSILAQPGSQIQNIIKTGVTIPVKIQKGETYHFKLKMDLQGSRSLSFIPLGATTNVDITSNWTAPSFVGNFLPDHREISDEGFKASWKVLQLNRNFPQVWLDDKANNNQIYMNQSGFGIDLIVPLDDYQKAMRSSKYGIMTIALTFLIFFLVEIMNKTRIHPLQYAMVGLALCLFYVLLVSISEHSNFNLAFGLSSVGIIGMISLYSLTLFKSKKLSIMLSTVLISIYCFLFTTLQMVDYALLMGGIGLTIILGATMFYTRKINWYQLQIDTN</sequence>
<protein>
    <submittedName>
        <fullName evidence="2">Cell envelope integrity protein CreD</fullName>
    </submittedName>
</protein>
<evidence type="ECO:0000313" key="2">
    <source>
        <dbReference type="EMBL" id="OHX68603.1"/>
    </source>
</evidence>
<keyword evidence="1" id="KW-1133">Transmembrane helix</keyword>
<dbReference type="PIRSF" id="PIRSF004548">
    <property type="entry name" value="CreD"/>
    <property type="match status" value="1"/>
</dbReference>
<dbReference type="AlphaFoldDB" id="A0A1S1Z624"/>
<dbReference type="GO" id="GO:0005886">
    <property type="term" value="C:plasma membrane"/>
    <property type="evidence" value="ECO:0007669"/>
    <property type="project" value="TreeGrafter"/>
</dbReference>
<dbReference type="EMBL" id="JRYR02000001">
    <property type="protein sequence ID" value="OHX68603.1"/>
    <property type="molecule type" value="Genomic_DNA"/>
</dbReference>
<dbReference type="PANTHER" id="PTHR30092:SF0">
    <property type="entry name" value="INNER MEMBRANE PROTEIN CRED"/>
    <property type="match status" value="1"/>
</dbReference>
<dbReference type="Proteomes" id="UP000179797">
    <property type="component" value="Unassembled WGS sequence"/>
</dbReference>
<feature type="transmembrane region" description="Helical" evidence="1">
    <location>
        <begin position="343"/>
        <end position="364"/>
    </location>
</feature>
<dbReference type="InterPro" id="IPR010364">
    <property type="entry name" value="Uncharacterised_IM_CreD"/>
</dbReference>
<keyword evidence="1" id="KW-0812">Transmembrane</keyword>
<comment type="caution">
    <text evidence="2">The sequence shown here is derived from an EMBL/GenBank/DDBJ whole genome shotgun (WGS) entry which is preliminary data.</text>
</comment>
<dbReference type="PANTHER" id="PTHR30092">
    <property type="entry name" value="INNER MEMBRANE PROTEIN CRED"/>
    <property type="match status" value="1"/>
</dbReference>
<dbReference type="STRING" id="915059.NH26_16610"/>
<dbReference type="NCBIfam" id="NF008712">
    <property type="entry name" value="PRK11715.1-1"/>
    <property type="match status" value="1"/>
</dbReference>
<keyword evidence="1" id="KW-0472">Membrane</keyword>
<gene>
    <name evidence="2" type="ORF">NH26_16610</name>
</gene>
<feature type="transmembrane region" description="Helical" evidence="1">
    <location>
        <begin position="292"/>
        <end position="311"/>
    </location>
</feature>
<feature type="transmembrane region" description="Helical" evidence="1">
    <location>
        <begin position="371"/>
        <end position="389"/>
    </location>
</feature>
<dbReference type="Pfam" id="PF06123">
    <property type="entry name" value="CreD"/>
    <property type="match status" value="1"/>
</dbReference>
<evidence type="ECO:0000313" key="3">
    <source>
        <dbReference type="Proteomes" id="UP000179797"/>
    </source>
</evidence>
<feature type="transmembrane region" description="Helical" evidence="1">
    <location>
        <begin position="318"/>
        <end position="337"/>
    </location>
</feature>
<accession>A0A1S1Z624</accession>